<gene>
    <name evidence="3" type="ORF">BN946_scf184833.g1</name>
</gene>
<dbReference type="CDD" id="cd09276">
    <property type="entry name" value="Rnase_HI_RT_non_LTR"/>
    <property type="match status" value="1"/>
</dbReference>
<dbReference type="InterPro" id="IPR005135">
    <property type="entry name" value="Endo/exonuclease/phosphatase"/>
</dbReference>
<evidence type="ECO:0008006" key="5">
    <source>
        <dbReference type="Google" id="ProtNLM"/>
    </source>
</evidence>
<dbReference type="InterPro" id="IPR036397">
    <property type="entry name" value="RNaseH_sf"/>
</dbReference>
<dbReference type="Gene3D" id="3.30.420.10">
    <property type="entry name" value="Ribonuclease H-like superfamily/Ribonuclease H"/>
    <property type="match status" value="1"/>
</dbReference>
<proteinExistence type="predicted"/>
<accession>A0A060SNA8</accession>
<evidence type="ECO:0000313" key="3">
    <source>
        <dbReference type="EMBL" id="CDO75850.1"/>
    </source>
</evidence>
<dbReference type="OMA" id="CTHARNT"/>
<dbReference type="PANTHER" id="PTHR33481:SF1">
    <property type="entry name" value="ENDONUCLEASE_EXONUCLEASE_PHOSPHATASE DOMAIN-CONTAINING PROTEIN-RELATED"/>
    <property type="match status" value="1"/>
</dbReference>
<protein>
    <recommendedName>
        <fullName evidence="5">RNase H type-1 domain-containing protein</fullName>
    </recommendedName>
</protein>
<dbReference type="EMBL" id="CCBP010000299">
    <property type="protein sequence ID" value="CDO75850.1"/>
    <property type="molecule type" value="Genomic_DNA"/>
</dbReference>
<evidence type="ECO:0000259" key="1">
    <source>
        <dbReference type="PROSITE" id="PS50878"/>
    </source>
</evidence>
<dbReference type="InterPro" id="IPR012337">
    <property type="entry name" value="RNaseH-like_sf"/>
</dbReference>
<dbReference type="STRING" id="5643.A0A060SNA8"/>
<dbReference type="InterPro" id="IPR002156">
    <property type="entry name" value="RNaseH_domain"/>
</dbReference>
<dbReference type="InterPro" id="IPR000477">
    <property type="entry name" value="RT_dom"/>
</dbReference>
<dbReference type="Pfam" id="PF03372">
    <property type="entry name" value="Exo_endo_phos"/>
    <property type="match status" value="1"/>
</dbReference>
<dbReference type="SUPFAM" id="SSF53098">
    <property type="entry name" value="Ribonuclease H-like"/>
    <property type="match status" value="1"/>
</dbReference>
<reference evidence="3" key="1">
    <citation type="submission" date="2014-01" db="EMBL/GenBank/DDBJ databases">
        <title>The genome of the white-rot fungus Pycnoporus cinnabarinus: a basidiomycete model with a versatile arsenal for lignocellulosic biomass breakdown.</title>
        <authorList>
            <person name="Levasseur A."/>
            <person name="Lomascolo A."/>
            <person name="Ruiz-Duenas F.J."/>
            <person name="Uzan E."/>
            <person name="Piumi F."/>
            <person name="Kues U."/>
            <person name="Ram A.F.J."/>
            <person name="Murat C."/>
            <person name="Haon M."/>
            <person name="Benoit I."/>
            <person name="Arfi Y."/>
            <person name="Chevret D."/>
            <person name="Drula E."/>
            <person name="Kwon M.J."/>
            <person name="Gouret P."/>
            <person name="Lesage-Meessen L."/>
            <person name="Lombard V."/>
            <person name="Mariette J."/>
            <person name="Noirot C."/>
            <person name="Park J."/>
            <person name="Patyshakuliyeva A."/>
            <person name="Wieneger R.A.B."/>
            <person name="Wosten H.A.B."/>
            <person name="Martin F."/>
            <person name="Coutinho P.M."/>
            <person name="de Vries R."/>
            <person name="Martinez A.T."/>
            <person name="Klopp C."/>
            <person name="Pontarotti P."/>
            <person name="Henrissat B."/>
            <person name="Record E."/>
        </authorList>
    </citation>
    <scope>NUCLEOTIDE SEQUENCE [LARGE SCALE GENOMIC DNA]</scope>
    <source>
        <strain evidence="3">BRFM137</strain>
    </source>
</reference>
<dbReference type="Pfam" id="PF00078">
    <property type="entry name" value="RVT_1"/>
    <property type="match status" value="1"/>
</dbReference>
<dbReference type="PROSITE" id="PS50879">
    <property type="entry name" value="RNASE_H_1"/>
    <property type="match status" value="1"/>
</dbReference>
<comment type="caution">
    <text evidence="3">The sequence shown here is derived from an EMBL/GenBank/DDBJ whole genome shotgun (WGS) entry which is preliminary data.</text>
</comment>
<dbReference type="PROSITE" id="PS50878">
    <property type="entry name" value="RT_POL"/>
    <property type="match status" value="1"/>
</dbReference>
<keyword evidence="4" id="KW-1185">Reference proteome</keyword>
<dbReference type="Proteomes" id="UP000029665">
    <property type="component" value="Unassembled WGS sequence"/>
</dbReference>
<feature type="domain" description="RNase H type-1" evidence="2">
    <location>
        <begin position="996"/>
        <end position="1137"/>
    </location>
</feature>
<dbReference type="GO" id="GO:0004523">
    <property type="term" value="F:RNA-DNA hybrid ribonuclease activity"/>
    <property type="evidence" value="ECO:0007669"/>
    <property type="project" value="InterPro"/>
</dbReference>
<dbReference type="OrthoDB" id="3044497at2759"/>
<dbReference type="GO" id="GO:0003676">
    <property type="term" value="F:nucleic acid binding"/>
    <property type="evidence" value="ECO:0007669"/>
    <property type="project" value="InterPro"/>
</dbReference>
<name>A0A060SNA8_PYCCI</name>
<dbReference type="HOGENOM" id="CLU_000680_23_3_1"/>
<feature type="domain" description="Reverse transcriptase" evidence="1">
    <location>
        <begin position="509"/>
        <end position="788"/>
    </location>
</feature>
<dbReference type="Gene3D" id="3.60.10.10">
    <property type="entry name" value="Endonuclease/exonuclease/phosphatase"/>
    <property type="match status" value="1"/>
</dbReference>
<evidence type="ECO:0000259" key="2">
    <source>
        <dbReference type="PROSITE" id="PS50879"/>
    </source>
</evidence>
<dbReference type="PANTHER" id="PTHR33481">
    <property type="entry name" value="REVERSE TRANSCRIPTASE"/>
    <property type="match status" value="1"/>
</dbReference>
<organism evidence="3 4">
    <name type="scientific">Pycnoporus cinnabarinus</name>
    <name type="common">Cinnabar-red polypore</name>
    <name type="synonym">Trametes cinnabarina</name>
    <dbReference type="NCBI Taxonomy" id="5643"/>
    <lineage>
        <taxon>Eukaryota</taxon>
        <taxon>Fungi</taxon>
        <taxon>Dikarya</taxon>
        <taxon>Basidiomycota</taxon>
        <taxon>Agaricomycotina</taxon>
        <taxon>Agaricomycetes</taxon>
        <taxon>Polyporales</taxon>
        <taxon>Polyporaceae</taxon>
        <taxon>Trametes</taxon>
    </lineage>
</organism>
<dbReference type="InterPro" id="IPR036691">
    <property type="entry name" value="Endo/exonu/phosph_ase_sf"/>
</dbReference>
<sequence>MNDAPPRSTLRIWQQNLNKSLLAQDDLLHKAHPNDFDIIAIQEPYLDRLSLTRSIAHWRVVYPTSHHADVARRTRSVFLVSKRLSTNDWNPISIPHSDVTAITIRTAGAPAVHLFNMYVDASSDTVVHAAARAMRNLGDWDDEDEGVQQAICLGDFNRHHQRWDDPGNTHLFTVSNVRKAEVLTRYLDIFGMEMALPAGVPTLEHMRTKNLTRPDNVFCTKGLRDHLRSCLVRPDLRPLRTDHYPIHTEFGLQVAAAPPRPRRDFRQVDWVDFERSLVERVAARGFPPVIESIPDFDRTLDALMQDLQDTIVQHVPLTPATPYTKRWWSKELTAMRKEKERLARESHRHRADKAHPVHAEYRRLRNCYTDAIRAAKKDHWQAWIDSVDGKTIWDANRFLRRGPTDGGSARIPPIKALDDNGRPCILNSNADKGAEFHKTFFLPPSAAGVPEGPFPKPRFSFRPITDEQVRQAIRSLRAFKAPGPDAIPNEVYKHCVDTVAPILASLFRATFTLSYYPDAWKLSATVVLQKPGKSDYTVTKSWRPIALLNCISKILSRCVADVLVYEAERLSLLAHMQFGGRAGRTTTDSLHLVTKTVKDAWRRGHVASILFLDIKSAFPAADPERLYYNLRMRGVPTEYVDWLRVKLTGRRTRLLFDDYVSDPFDIASGIDQGCPLSVILYAFYNSDLIDSADTADGELAVGSMDDVALVVTGKTFDSCHEKARHFLDRDGGALAWSASHNSTFSLDKFGLLNCKAQPRRIGLGPPLTLSDGTVIPPAGHHRFLGVLVDQGLRFREHVAAAYAKGSTWTALLRRLANTRYGLSLAAGRRLYLSVALPSFLYAADVFLTPVRKLRGHSRKHGSVGNIRRLAMIQRQAPLIMTGALRSAPTDALEAHANLLPFDLLVDKQCHRAAVRLCALPDSHPLAPHVRRAGKCLVRSHRSSVHEILDAYRSHLDYRHTERIRPARLSPRWRPRHRTHVLDDREAAADDDPNWAKDGMWRLYTDGSACDGGVGAAAILYPPGRARPRHLYLHLGPDTRHTVYEAELAGVLLGMELIHRERRCNSAVSIALDNKAAIQASTLRSSAPGRYLTDLFHEQLNAILASRPQLRLTLRWVPGHCGVPGNEAADAAAKEVAGGRSSTSAELPRALRKPLPLSVSKARQNFKAHLNVKAAERWRTSVRGMRVAEIDPSLPSKKFDELLVSLPRRHANLLLQLRLGHVPLQTYFARISKAASATCPTCHEEPETVSHYLLRCPTYSLHRAVHFLPLGFSGRNLRTLLNTDEALRPLFAFINATGRLRRVFGELADIPELGDGSD</sequence>
<dbReference type="CDD" id="cd01650">
    <property type="entry name" value="RT_nLTR_like"/>
    <property type="match status" value="1"/>
</dbReference>
<dbReference type="Pfam" id="PF00075">
    <property type="entry name" value="RNase_H"/>
    <property type="match status" value="1"/>
</dbReference>
<evidence type="ECO:0000313" key="4">
    <source>
        <dbReference type="Proteomes" id="UP000029665"/>
    </source>
</evidence>
<dbReference type="SUPFAM" id="SSF56219">
    <property type="entry name" value="DNase I-like"/>
    <property type="match status" value="1"/>
</dbReference>